<dbReference type="InterPro" id="IPR007867">
    <property type="entry name" value="GMC_OxRtase_C"/>
</dbReference>
<comment type="similarity">
    <text evidence="1">Belongs to the GMC oxidoreductase family.</text>
</comment>
<keyword evidence="4" id="KW-1185">Reference proteome</keyword>
<gene>
    <name evidence="3" type="ORF">SCLTRI_LOCUS1909</name>
</gene>
<protein>
    <submittedName>
        <fullName evidence="3">68055e27-405c-4d66-9d60-9eb5954ca1d0</fullName>
    </submittedName>
</protein>
<comment type="caution">
    <text evidence="3">The sequence shown here is derived from an EMBL/GenBank/DDBJ whole genome shotgun (WGS) entry which is preliminary data.</text>
</comment>
<dbReference type="Gene3D" id="3.50.50.60">
    <property type="entry name" value="FAD/NAD(P)-binding domain"/>
    <property type="match status" value="1"/>
</dbReference>
<evidence type="ECO:0000313" key="4">
    <source>
        <dbReference type="Proteomes" id="UP000624404"/>
    </source>
</evidence>
<evidence type="ECO:0000313" key="3">
    <source>
        <dbReference type="EMBL" id="CAD6442115.1"/>
    </source>
</evidence>
<dbReference type="Proteomes" id="UP000624404">
    <property type="component" value="Unassembled WGS sequence"/>
</dbReference>
<dbReference type="GO" id="GO:0016614">
    <property type="term" value="F:oxidoreductase activity, acting on CH-OH group of donors"/>
    <property type="evidence" value="ECO:0007669"/>
    <property type="project" value="InterPro"/>
</dbReference>
<dbReference type="InterPro" id="IPR012132">
    <property type="entry name" value="GMC_OxRdtase"/>
</dbReference>
<dbReference type="GO" id="GO:0050660">
    <property type="term" value="F:flavin adenine dinucleotide binding"/>
    <property type="evidence" value="ECO:0007669"/>
    <property type="project" value="InterPro"/>
</dbReference>
<feature type="domain" description="Glucose-methanol-choline oxidoreductase C-terminal" evidence="2">
    <location>
        <begin position="30"/>
        <end position="145"/>
    </location>
</feature>
<name>A0A8H2VPN9_9HELO</name>
<dbReference type="AlphaFoldDB" id="A0A8H2VPN9"/>
<dbReference type="OrthoDB" id="269227at2759"/>
<dbReference type="EMBL" id="CAJHIA010000007">
    <property type="protein sequence ID" value="CAD6442115.1"/>
    <property type="molecule type" value="Genomic_DNA"/>
</dbReference>
<proteinExistence type="inferred from homology"/>
<accession>A0A8H2VPN9</accession>
<dbReference type="Gene3D" id="3.30.560.10">
    <property type="entry name" value="Glucose Oxidase, domain 3"/>
    <property type="match status" value="1"/>
</dbReference>
<organism evidence="3 4">
    <name type="scientific">Sclerotinia trifoliorum</name>
    <dbReference type="NCBI Taxonomy" id="28548"/>
    <lineage>
        <taxon>Eukaryota</taxon>
        <taxon>Fungi</taxon>
        <taxon>Dikarya</taxon>
        <taxon>Ascomycota</taxon>
        <taxon>Pezizomycotina</taxon>
        <taxon>Leotiomycetes</taxon>
        <taxon>Helotiales</taxon>
        <taxon>Sclerotiniaceae</taxon>
        <taxon>Sclerotinia</taxon>
    </lineage>
</organism>
<sequence length="145" mass="16172">MLQLKIILHIHGFPHGWQMCVRHNHGFPAPQSRGDVSIKPKGPTENPTINHNYLGNPLDMLMFGEGCQHGNEAGTKNIVIGSWPRYNNHYNFTTREGWVSVIRSSADTCYYPNGTCKMAKVDDPMVAILDEKVNVRGICGPQVAD</sequence>
<dbReference type="Pfam" id="PF05199">
    <property type="entry name" value="GMC_oxred_C"/>
    <property type="match status" value="1"/>
</dbReference>
<evidence type="ECO:0000256" key="1">
    <source>
        <dbReference type="ARBA" id="ARBA00010790"/>
    </source>
</evidence>
<dbReference type="InterPro" id="IPR036188">
    <property type="entry name" value="FAD/NAD-bd_sf"/>
</dbReference>
<reference evidence="3" key="1">
    <citation type="submission" date="2020-10" db="EMBL/GenBank/DDBJ databases">
        <authorList>
            <person name="Kusch S."/>
        </authorList>
    </citation>
    <scope>NUCLEOTIDE SEQUENCE</scope>
    <source>
        <strain evidence="3">SwB9</strain>
    </source>
</reference>
<dbReference type="PANTHER" id="PTHR11552:SF147">
    <property type="entry name" value="CHOLINE DEHYDROGENASE, MITOCHONDRIAL"/>
    <property type="match status" value="1"/>
</dbReference>
<dbReference type="SUPFAM" id="SSF54373">
    <property type="entry name" value="FAD-linked reductases, C-terminal domain"/>
    <property type="match status" value="1"/>
</dbReference>
<evidence type="ECO:0000259" key="2">
    <source>
        <dbReference type="Pfam" id="PF05199"/>
    </source>
</evidence>
<dbReference type="PANTHER" id="PTHR11552">
    <property type="entry name" value="GLUCOSE-METHANOL-CHOLINE GMC OXIDOREDUCTASE"/>
    <property type="match status" value="1"/>
</dbReference>